<sequence length="72" mass="7913">MISAWISNAVKEKIPGVANVQKQPPGMIKESDSMTHHLTVVAPFNRIQKLEVIVEGETAYVELVDKPSQLNG</sequence>
<keyword evidence="2" id="KW-1185">Reference proteome</keyword>
<reference evidence="1 2" key="1">
    <citation type="submission" date="2019-04" db="EMBL/GenBank/DDBJ databases">
        <authorList>
            <person name="Gao M."/>
            <person name="Bai C."/>
            <person name="Tong Y."/>
            <person name="Xu X."/>
        </authorList>
    </citation>
    <scope>NUCLEOTIDE SEQUENCE [LARGE SCALE GENOMIC DNA]</scope>
    <source>
        <strain evidence="1 2">Vibrio alginolyticus VA1</strain>
    </source>
</reference>
<name>A0A4Y5TW55_9CAUD</name>
<evidence type="ECO:0000313" key="1">
    <source>
        <dbReference type="EMBL" id="QDB73189.1"/>
    </source>
</evidence>
<dbReference type="RefSeq" id="YP_009845663.1">
    <property type="nucleotide sequence ID" value="NC_048765.1"/>
</dbReference>
<dbReference type="GeneID" id="55616026"/>
<proteinExistence type="predicted"/>
<dbReference type="KEGG" id="vg:55616026"/>
<dbReference type="EMBL" id="MK795384">
    <property type="protein sequence ID" value="QDB73189.1"/>
    <property type="molecule type" value="Genomic_DNA"/>
</dbReference>
<dbReference type="Proteomes" id="UP000318470">
    <property type="component" value="Segment"/>
</dbReference>
<organism evidence="1 2">
    <name type="scientific">Vibrio phage VAP7</name>
    <dbReference type="NCBI Taxonomy" id="2584487"/>
    <lineage>
        <taxon>Viruses</taxon>
        <taxon>Duplodnaviria</taxon>
        <taxon>Heunggongvirae</taxon>
        <taxon>Uroviricota</taxon>
        <taxon>Caudoviricetes</taxon>
        <taxon>Pantevenvirales</taxon>
        <taxon>Ackermannviridae</taxon>
        <taxon>Vapseptimavirus</taxon>
        <taxon>Vapseptimavirus VAP7</taxon>
    </lineage>
</organism>
<protein>
    <submittedName>
        <fullName evidence="1">Uncharacterized protein</fullName>
    </submittedName>
</protein>
<accession>A0A4Y5TW55</accession>
<evidence type="ECO:0000313" key="2">
    <source>
        <dbReference type="Proteomes" id="UP000318470"/>
    </source>
</evidence>